<feature type="compositionally biased region" description="Polar residues" evidence="2">
    <location>
        <begin position="139"/>
        <end position="156"/>
    </location>
</feature>
<name>A0ABQ7QWI0_PLUXY</name>
<reference evidence="4 5" key="1">
    <citation type="submission" date="2021-06" db="EMBL/GenBank/DDBJ databases">
        <title>A haploid diamondback moth (Plutella xylostella L.) genome assembly resolves 31 chromosomes and identifies a diamide resistance mutation.</title>
        <authorList>
            <person name="Ward C.M."/>
            <person name="Perry K.D."/>
            <person name="Baker G."/>
            <person name="Powis K."/>
            <person name="Heckel D.G."/>
            <person name="Baxter S.W."/>
        </authorList>
    </citation>
    <scope>NUCLEOTIDE SEQUENCE [LARGE SCALE GENOMIC DNA]</scope>
    <source>
        <strain evidence="4 5">LV</strain>
        <tissue evidence="4">Single pupa</tissue>
    </source>
</reference>
<feature type="region of interest" description="Disordered" evidence="2">
    <location>
        <begin position="139"/>
        <end position="212"/>
    </location>
</feature>
<dbReference type="PROSITE" id="PS51031">
    <property type="entry name" value="BESS"/>
    <property type="match status" value="1"/>
</dbReference>
<gene>
    <name evidence="4" type="ORF">JYU34_005351</name>
</gene>
<dbReference type="InterPro" id="IPR004210">
    <property type="entry name" value="BESS_motif"/>
</dbReference>
<feature type="compositionally biased region" description="Polar residues" evidence="2">
    <location>
        <begin position="165"/>
        <end position="201"/>
    </location>
</feature>
<dbReference type="EMBL" id="JAHIBW010000007">
    <property type="protein sequence ID" value="KAG7309388.1"/>
    <property type="molecule type" value="Genomic_DNA"/>
</dbReference>
<proteinExistence type="predicted"/>
<accession>A0ABQ7QWI0</accession>
<organism evidence="4 5">
    <name type="scientific">Plutella xylostella</name>
    <name type="common">Diamondback moth</name>
    <name type="synonym">Plutella maculipennis</name>
    <dbReference type="NCBI Taxonomy" id="51655"/>
    <lineage>
        <taxon>Eukaryota</taxon>
        <taxon>Metazoa</taxon>
        <taxon>Ecdysozoa</taxon>
        <taxon>Arthropoda</taxon>
        <taxon>Hexapoda</taxon>
        <taxon>Insecta</taxon>
        <taxon>Pterygota</taxon>
        <taxon>Neoptera</taxon>
        <taxon>Endopterygota</taxon>
        <taxon>Lepidoptera</taxon>
        <taxon>Glossata</taxon>
        <taxon>Ditrysia</taxon>
        <taxon>Yponomeutoidea</taxon>
        <taxon>Plutellidae</taxon>
        <taxon>Plutella</taxon>
    </lineage>
</organism>
<evidence type="ECO:0000313" key="5">
    <source>
        <dbReference type="Proteomes" id="UP000823941"/>
    </source>
</evidence>
<feature type="region of interest" description="Disordered" evidence="2">
    <location>
        <begin position="29"/>
        <end position="61"/>
    </location>
</feature>
<protein>
    <recommendedName>
        <fullName evidence="3">BESS domain-containing protein</fullName>
    </recommendedName>
</protein>
<evidence type="ECO:0000259" key="3">
    <source>
        <dbReference type="PROSITE" id="PS51031"/>
    </source>
</evidence>
<dbReference type="Proteomes" id="UP000823941">
    <property type="component" value="Chromosome 7"/>
</dbReference>
<comment type="caution">
    <text evidence="4">The sequence shown here is derived from an EMBL/GenBank/DDBJ whole genome shotgun (WGS) entry which is preliminary data.</text>
</comment>
<keyword evidence="5" id="KW-1185">Reference proteome</keyword>
<feature type="compositionally biased region" description="Basic and acidic residues" evidence="2">
    <location>
        <begin position="29"/>
        <end position="47"/>
    </location>
</feature>
<evidence type="ECO:0000313" key="4">
    <source>
        <dbReference type="EMBL" id="KAG7309388.1"/>
    </source>
</evidence>
<sequence length="212" mass="24238">MSVKSGSASSSRKPYIYYQQLSFLKNLADTRRDPSPLPNEVHDATERKRPKKNKTNNEDIQAETDILVSISEQLQSRHSNKHEEDADHNFALSLVPHFKQIPNEFKLDAQTDVLMVLKKYKQYMRTSQNQQHGYFTSSFQEPRSYHTMQPSTSGYQPTPRPSALGYQSASRPPSMGYQSNFEHDFSVTSPSASDNTMNSVLSDDINEHLFDN</sequence>
<keyword evidence="1" id="KW-0539">Nucleus</keyword>
<evidence type="ECO:0000256" key="2">
    <source>
        <dbReference type="SAM" id="MobiDB-lite"/>
    </source>
</evidence>
<feature type="domain" description="BESS" evidence="3">
    <location>
        <begin position="84"/>
        <end position="123"/>
    </location>
</feature>
<evidence type="ECO:0000256" key="1">
    <source>
        <dbReference type="PROSITE-ProRule" id="PRU00371"/>
    </source>
</evidence>
<comment type="subcellular location">
    <subcellularLocation>
        <location evidence="1">Nucleus</location>
    </subcellularLocation>
</comment>